<proteinExistence type="inferred from homology"/>
<dbReference type="PRINTS" id="PR00081">
    <property type="entry name" value="GDHRDH"/>
</dbReference>
<reference evidence="10" key="2">
    <citation type="submission" date="2009-11" db="EMBL/GenBank/DDBJ databases">
        <title>The Genome Sequence of Allomyces macrogynus strain ATCC 38327.</title>
        <authorList>
            <consortium name="The Broad Institute Genome Sequencing Platform"/>
            <person name="Russ C."/>
            <person name="Cuomo C."/>
            <person name="Shea T."/>
            <person name="Young S.K."/>
            <person name="Zeng Q."/>
            <person name="Koehrsen M."/>
            <person name="Haas B."/>
            <person name="Borodovsky M."/>
            <person name="Guigo R."/>
            <person name="Alvarado L."/>
            <person name="Berlin A."/>
            <person name="Borenstein D."/>
            <person name="Chen Z."/>
            <person name="Engels R."/>
            <person name="Freedman E."/>
            <person name="Gellesch M."/>
            <person name="Goldberg J."/>
            <person name="Griggs A."/>
            <person name="Gujja S."/>
            <person name="Heiman D."/>
            <person name="Hepburn T."/>
            <person name="Howarth C."/>
            <person name="Jen D."/>
            <person name="Larson L."/>
            <person name="Lewis B."/>
            <person name="Mehta T."/>
            <person name="Park D."/>
            <person name="Pearson M."/>
            <person name="Roberts A."/>
            <person name="Saif S."/>
            <person name="Shenoy N."/>
            <person name="Sisk P."/>
            <person name="Stolte C."/>
            <person name="Sykes S."/>
            <person name="Walk T."/>
            <person name="White J."/>
            <person name="Yandava C."/>
            <person name="Burger G."/>
            <person name="Gray M.W."/>
            <person name="Holland P.W.H."/>
            <person name="King N."/>
            <person name="Lang F.B.F."/>
            <person name="Roger A.J."/>
            <person name="Ruiz-Trillo I."/>
            <person name="Lander E."/>
            <person name="Nusbaum C."/>
        </authorList>
    </citation>
    <scope>NUCLEOTIDE SEQUENCE [LARGE SCALE GENOMIC DNA]</scope>
    <source>
        <strain evidence="10">ATCC 38327</strain>
    </source>
</reference>
<sequence>MATHAAKHALVYGGAGALGRAVVAHLRTLPHWTVTSVDFAANPDAHRNIALPPLPPNWTAAAESVLAATPGELDAVVCVAGGWVGGHAGDASFVQSVETSVAQSVQSSAVAAHIAAKRLNPNGLVVLTGSQASLSPTPGMIGYGLAKAAVHHLVRSLGAGTSAGLPTGATALGILPVTLDTPMNRKFMPDADFSSWTPLETVAAQVASWAEDPSARPKSGALVEVVTKAGVTAFTPVKE</sequence>
<dbReference type="GO" id="GO:0070404">
    <property type="term" value="F:NADH binding"/>
    <property type="evidence" value="ECO:0007669"/>
    <property type="project" value="TreeGrafter"/>
</dbReference>
<keyword evidence="4" id="KW-0560">Oxidoreductase</keyword>
<dbReference type="Proteomes" id="UP000054350">
    <property type="component" value="Unassembled WGS sequence"/>
</dbReference>
<dbReference type="PANTHER" id="PTHR15104:SF0">
    <property type="entry name" value="DIHYDROPTERIDINE REDUCTASE"/>
    <property type="match status" value="1"/>
</dbReference>
<organism evidence="9 10">
    <name type="scientific">Allomyces macrogynus (strain ATCC 38327)</name>
    <name type="common">Allomyces javanicus var. macrogynus</name>
    <dbReference type="NCBI Taxonomy" id="578462"/>
    <lineage>
        <taxon>Eukaryota</taxon>
        <taxon>Fungi</taxon>
        <taxon>Fungi incertae sedis</taxon>
        <taxon>Blastocladiomycota</taxon>
        <taxon>Blastocladiomycetes</taxon>
        <taxon>Blastocladiales</taxon>
        <taxon>Blastocladiaceae</taxon>
        <taxon>Allomyces</taxon>
    </lineage>
</organism>
<dbReference type="GO" id="GO:0005737">
    <property type="term" value="C:cytoplasm"/>
    <property type="evidence" value="ECO:0007669"/>
    <property type="project" value="TreeGrafter"/>
</dbReference>
<evidence type="ECO:0000313" key="10">
    <source>
        <dbReference type="Proteomes" id="UP000054350"/>
    </source>
</evidence>
<dbReference type="GO" id="GO:0006729">
    <property type="term" value="P:tetrahydrobiopterin biosynthetic process"/>
    <property type="evidence" value="ECO:0007669"/>
    <property type="project" value="UniProtKB-KW"/>
</dbReference>
<evidence type="ECO:0000313" key="9">
    <source>
        <dbReference type="EMBL" id="KNE60986.1"/>
    </source>
</evidence>
<protein>
    <recommendedName>
        <fullName evidence="7">Dihydropteridine reductase</fullName>
        <ecNumber evidence="6">1.5.1.34</ecNumber>
    </recommendedName>
    <alternativeName>
        <fullName evidence="8">Quinoid dihydropteridine reductase</fullName>
    </alternativeName>
</protein>
<accession>A0A0L0SET2</accession>
<dbReference type="Pfam" id="PF00106">
    <property type="entry name" value="adh_short"/>
    <property type="match status" value="1"/>
</dbReference>
<dbReference type="InterPro" id="IPR036291">
    <property type="entry name" value="NAD(P)-bd_dom_sf"/>
</dbReference>
<dbReference type="InterPro" id="IPR002347">
    <property type="entry name" value="SDR_fam"/>
</dbReference>
<evidence type="ECO:0000256" key="1">
    <source>
        <dbReference type="ARBA" id="ARBA00006484"/>
    </source>
</evidence>
<dbReference type="SUPFAM" id="SSF51735">
    <property type="entry name" value="NAD(P)-binding Rossmann-fold domains"/>
    <property type="match status" value="1"/>
</dbReference>
<evidence type="ECO:0000256" key="6">
    <source>
        <dbReference type="ARBA" id="ARBA00039153"/>
    </source>
</evidence>
<gene>
    <name evidence="9" type="ORF">AMAG_06750</name>
</gene>
<dbReference type="EC" id="1.5.1.34" evidence="6"/>
<dbReference type="Gene3D" id="3.40.50.720">
    <property type="entry name" value="NAD(P)-binding Rossmann-like Domain"/>
    <property type="match status" value="1"/>
</dbReference>
<comment type="subunit">
    <text evidence="2">Homodimer.</text>
</comment>
<keyword evidence="5" id="KW-0783">Tetrahydrobiopterin biosynthesis</keyword>
<dbReference type="FunFam" id="3.40.50.720:FF:000157">
    <property type="entry name" value="Quinoid dihydropteridine reductase"/>
    <property type="match status" value="1"/>
</dbReference>
<dbReference type="GO" id="GO:0070402">
    <property type="term" value="F:NADPH binding"/>
    <property type="evidence" value="ECO:0007669"/>
    <property type="project" value="TreeGrafter"/>
</dbReference>
<comment type="similarity">
    <text evidence="1">Belongs to the short-chain dehydrogenases/reductases (SDR) family.</text>
</comment>
<reference evidence="9 10" key="1">
    <citation type="submission" date="2009-11" db="EMBL/GenBank/DDBJ databases">
        <title>Annotation of Allomyces macrogynus ATCC 38327.</title>
        <authorList>
            <consortium name="The Broad Institute Genome Sequencing Platform"/>
            <person name="Russ C."/>
            <person name="Cuomo C."/>
            <person name="Burger G."/>
            <person name="Gray M.W."/>
            <person name="Holland P.W.H."/>
            <person name="King N."/>
            <person name="Lang F.B.F."/>
            <person name="Roger A.J."/>
            <person name="Ruiz-Trillo I."/>
            <person name="Young S.K."/>
            <person name="Zeng Q."/>
            <person name="Gargeya S."/>
            <person name="Fitzgerald M."/>
            <person name="Haas B."/>
            <person name="Abouelleil A."/>
            <person name="Alvarado L."/>
            <person name="Arachchi H.M."/>
            <person name="Berlin A."/>
            <person name="Chapman S.B."/>
            <person name="Gearin G."/>
            <person name="Goldberg J."/>
            <person name="Griggs A."/>
            <person name="Gujja S."/>
            <person name="Hansen M."/>
            <person name="Heiman D."/>
            <person name="Howarth C."/>
            <person name="Larimer J."/>
            <person name="Lui A."/>
            <person name="MacDonald P.J.P."/>
            <person name="McCowen C."/>
            <person name="Montmayeur A."/>
            <person name="Murphy C."/>
            <person name="Neiman D."/>
            <person name="Pearson M."/>
            <person name="Priest M."/>
            <person name="Roberts A."/>
            <person name="Saif S."/>
            <person name="Shea T."/>
            <person name="Sisk P."/>
            <person name="Stolte C."/>
            <person name="Sykes S."/>
            <person name="Wortman J."/>
            <person name="Nusbaum C."/>
            <person name="Birren B."/>
        </authorList>
    </citation>
    <scope>NUCLEOTIDE SEQUENCE [LARGE SCALE GENOMIC DNA]</scope>
    <source>
        <strain evidence="9 10">ATCC 38327</strain>
    </source>
</reference>
<dbReference type="PANTHER" id="PTHR15104">
    <property type="entry name" value="DIHYDROPTERIDINE REDUCTASE"/>
    <property type="match status" value="1"/>
</dbReference>
<dbReference type="OrthoDB" id="1204at2759"/>
<name>A0A0L0SET2_ALLM3</name>
<keyword evidence="3" id="KW-0521">NADP</keyword>
<evidence type="ECO:0000256" key="7">
    <source>
        <dbReference type="ARBA" id="ARBA00039520"/>
    </source>
</evidence>
<evidence type="ECO:0000256" key="3">
    <source>
        <dbReference type="ARBA" id="ARBA00022857"/>
    </source>
</evidence>
<keyword evidence="10" id="KW-1185">Reference proteome</keyword>
<evidence type="ECO:0000256" key="5">
    <source>
        <dbReference type="ARBA" id="ARBA00023007"/>
    </source>
</evidence>
<dbReference type="VEuPathDB" id="FungiDB:AMAG_06750"/>
<dbReference type="AlphaFoldDB" id="A0A0L0SET2"/>
<evidence type="ECO:0000256" key="8">
    <source>
        <dbReference type="ARBA" id="ARBA00041348"/>
    </source>
</evidence>
<dbReference type="GO" id="GO:0006559">
    <property type="term" value="P:L-phenylalanine catabolic process"/>
    <property type="evidence" value="ECO:0007669"/>
    <property type="project" value="TreeGrafter"/>
</dbReference>
<dbReference type="STRING" id="578462.A0A0L0SET2"/>
<dbReference type="eggNOG" id="KOG4022">
    <property type="taxonomic scope" value="Eukaryota"/>
</dbReference>
<dbReference type="GO" id="GO:0004155">
    <property type="term" value="F:6,7-dihydropteridine reductase activity"/>
    <property type="evidence" value="ECO:0007669"/>
    <property type="project" value="UniProtKB-EC"/>
</dbReference>
<evidence type="ECO:0000256" key="2">
    <source>
        <dbReference type="ARBA" id="ARBA00011738"/>
    </source>
</evidence>
<evidence type="ECO:0000256" key="4">
    <source>
        <dbReference type="ARBA" id="ARBA00023002"/>
    </source>
</evidence>
<dbReference type="OMA" id="KNYWVGS"/>
<dbReference type="EMBL" id="GG745337">
    <property type="protein sequence ID" value="KNE60986.1"/>
    <property type="molecule type" value="Genomic_DNA"/>
</dbReference>
<dbReference type="CDD" id="cd05334">
    <property type="entry name" value="DHPR_SDR_c_like"/>
    <property type="match status" value="1"/>
</dbReference>